<keyword evidence="1" id="KW-0812">Transmembrane</keyword>
<feature type="transmembrane region" description="Helical" evidence="1">
    <location>
        <begin position="74"/>
        <end position="95"/>
    </location>
</feature>
<protein>
    <submittedName>
        <fullName evidence="2">Membrane protein</fullName>
    </submittedName>
</protein>
<accession>A0A917FJQ9</accession>
<feature type="transmembrane region" description="Helical" evidence="1">
    <location>
        <begin position="47"/>
        <end position="65"/>
    </location>
</feature>
<sequence length="135" mass="14814">MRFQRFLDQFGTTASMVCAVHCALLPVLISVLPALGLGVLAMNGLEWGFVVFATLLGLFSLWLGYRRHRVYRALAFLVPGLGLVWLGVLVPQIHLQPLRHAVVMTAGGILIAIAHLVNLRLSHGHVHDANCRHGH</sequence>
<dbReference type="AlphaFoldDB" id="A0A917FJQ9"/>
<gene>
    <name evidence="2" type="ORF">GCM10010960_03700</name>
</gene>
<dbReference type="RefSeq" id="WP_188447146.1">
    <property type="nucleotide sequence ID" value="NZ_BMFO01000001.1"/>
</dbReference>
<keyword evidence="1" id="KW-1133">Transmembrane helix</keyword>
<dbReference type="EMBL" id="BMFO01000001">
    <property type="protein sequence ID" value="GGF84924.1"/>
    <property type="molecule type" value="Genomic_DNA"/>
</dbReference>
<dbReference type="InterPro" id="IPR004891">
    <property type="entry name" value="Mercury-R_MerC"/>
</dbReference>
<dbReference type="GO" id="GO:0016020">
    <property type="term" value="C:membrane"/>
    <property type="evidence" value="ECO:0007669"/>
    <property type="project" value="InterPro"/>
</dbReference>
<keyword evidence="1" id="KW-0472">Membrane</keyword>
<evidence type="ECO:0000313" key="2">
    <source>
        <dbReference type="EMBL" id="GGF84924.1"/>
    </source>
</evidence>
<reference evidence="2" key="1">
    <citation type="journal article" date="2014" name="Int. J. Syst. Evol. Microbiol.">
        <title>Complete genome sequence of Corynebacterium casei LMG S-19264T (=DSM 44701T), isolated from a smear-ripened cheese.</title>
        <authorList>
            <consortium name="US DOE Joint Genome Institute (JGI-PGF)"/>
            <person name="Walter F."/>
            <person name="Albersmeier A."/>
            <person name="Kalinowski J."/>
            <person name="Ruckert C."/>
        </authorList>
    </citation>
    <scope>NUCLEOTIDE SEQUENCE</scope>
    <source>
        <strain evidence="2">CGMCC 1.12726</strain>
    </source>
</reference>
<organism evidence="2 3">
    <name type="scientific">Arenimonas maotaiensis</name>
    <dbReference type="NCBI Taxonomy" id="1446479"/>
    <lineage>
        <taxon>Bacteria</taxon>
        <taxon>Pseudomonadati</taxon>
        <taxon>Pseudomonadota</taxon>
        <taxon>Gammaproteobacteria</taxon>
        <taxon>Lysobacterales</taxon>
        <taxon>Lysobacteraceae</taxon>
        <taxon>Arenimonas</taxon>
    </lineage>
</organism>
<comment type="caution">
    <text evidence="2">The sequence shown here is derived from an EMBL/GenBank/DDBJ whole genome shotgun (WGS) entry which is preliminary data.</text>
</comment>
<keyword evidence="3" id="KW-1185">Reference proteome</keyword>
<evidence type="ECO:0000313" key="3">
    <source>
        <dbReference type="Proteomes" id="UP000632858"/>
    </source>
</evidence>
<dbReference type="GO" id="GO:0015097">
    <property type="term" value="F:mercury ion transmembrane transporter activity"/>
    <property type="evidence" value="ECO:0007669"/>
    <property type="project" value="InterPro"/>
</dbReference>
<feature type="transmembrane region" description="Helical" evidence="1">
    <location>
        <begin position="12"/>
        <end position="35"/>
    </location>
</feature>
<dbReference type="Pfam" id="PF03203">
    <property type="entry name" value="MerC"/>
    <property type="match status" value="1"/>
</dbReference>
<proteinExistence type="predicted"/>
<dbReference type="Proteomes" id="UP000632858">
    <property type="component" value="Unassembled WGS sequence"/>
</dbReference>
<reference evidence="2" key="2">
    <citation type="submission" date="2020-09" db="EMBL/GenBank/DDBJ databases">
        <authorList>
            <person name="Sun Q."/>
            <person name="Zhou Y."/>
        </authorList>
    </citation>
    <scope>NUCLEOTIDE SEQUENCE</scope>
    <source>
        <strain evidence="2">CGMCC 1.12726</strain>
    </source>
</reference>
<feature type="transmembrane region" description="Helical" evidence="1">
    <location>
        <begin position="101"/>
        <end position="119"/>
    </location>
</feature>
<name>A0A917FJQ9_9GAMM</name>
<evidence type="ECO:0000256" key="1">
    <source>
        <dbReference type="SAM" id="Phobius"/>
    </source>
</evidence>